<proteinExistence type="predicted"/>
<organism evidence="2 3">
    <name type="scientific">Candidatus Regiella insecticola LSR1</name>
    <dbReference type="NCBI Taxonomy" id="663321"/>
    <lineage>
        <taxon>Bacteria</taxon>
        <taxon>Pseudomonadati</taxon>
        <taxon>Pseudomonadota</taxon>
        <taxon>Gammaproteobacteria</taxon>
        <taxon>Enterobacterales</taxon>
        <taxon>Enterobacteriaceae</taxon>
        <taxon>aphid secondary symbionts</taxon>
        <taxon>Candidatus Regiella</taxon>
    </lineage>
</organism>
<evidence type="ECO:0000313" key="3">
    <source>
        <dbReference type="Proteomes" id="UP000005726"/>
    </source>
</evidence>
<accession>E0WSQ2</accession>
<evidence type="ECO:0000313" key="2">
    <source>
        <dbReference type="EMBL" id="EFL92021.1"/>
    </source>
</evidence>
<dbReference type="HOGENOM" id="CLU_911167_0_0_6"/>
<feature type="transmembrane region" description="Helical" evidence="1">
    <location>
        <begin position="226"/>
        <end position="244"/>
    </location>
</feature>
<evidence type="ECO:0000256" key="1">
    <source>
        <dbReference type="SAM" id="Phobius"/>
    </source>
</evidence>
<protein>
    <submittedName>
        <fullName evidence="2">Uncharacterized protein</fullName>
    </submittedName>
</protein>
<dbReference type="EMBL" id="GL379591">
    <property type="protein sequence ID" value="EFL92021.1"/>
    <property type="molecule type" value="Genomic_DNA"/>
</dbReference>
<name>E0WSQ2_9ENTR</name>
<keyword evidence="3" id="KW-1185">Reference proteome</keyword>
<keyword evidence="1" id="KW-1133">Transmembrane helix</keyword>
<dbReference type="Proteomes" id="UP000005726">
    <property type="component" value="Unassembled WGS sequence"/>
</dbReference>
<reference evidence="2" key="1">
    <citation type="journal article" date="2009" name="Environ. Microbiol.">
        <title>Dynamics of genome evolution in facultative symbionts of aphids.</title>
        <authorList>
            <person name="Degnan P.H."/>
            <person name="Leonardo T.E."/>
            <person name="Cass B.N."/>
            <person name="Hurwitz B."/>
            <person name="Stern D."/>
            <person name="Gibbs R.A."/>
            <person name="Richards S."/>
            <person name="Moran N.A."/>
        </authorList>
    </citation>
    <scope>NUCLEOTIDE SEQUENCE [LARGE SCALE GENOMIC DNA]</scope>
    <source>
        <strain evidence="2">LSR1</strain>
    </source>
</reference>
<gene>
    <name evidence="2" type="ORF">REG_0989</name>
</gene>
<dbReference type="AlphaFoldDB" id="E0WSQ2"/>
<sequence>MMARVFNSIVPKEFCFQEDEELYNCLYHDKKCLQITSLSTCLSSIQFVPLTTGTQKGKSNTINITLWNSCRFNDKKNHIQPMTVLRVNQLFGSMPRLFSSRCSNLLIHPDLLSSPSSFMAITRRLNKSLSSRSWTTWRSLFSVVDIVNSCGLICNRVDNVQFCMTQSKAKPGSVVALTGHLTTSLEGLTLWLRQSVPISLRRSTAVRKKLSLSCCTLRQLMKNQPVSATLPIIFFCLPVAFLLWEDAMSTRIDKTPITAEDLAFQCLALTHAAVSVMEADARETLLFILLEKTEALYGMLTEGAL</sequence>
<keyword evidence="1" id="KW-0472">Membrane</keyword>
<keyword evidence="1" id="KW-0812">Transmembrane</keyword>